<dbReference type="AlphaFoldDB" id="A0A561WKU2"/>
<sequence length="132" mass="14985">MTGISFHLNERGVVDYRADDRFTVLGLWLTGDVQASLQGCLDVLADLDDVAAGRKSQEEWRGNAFHVTISAESLALRNDYRAVLRADYPIAEVRPVIDDYWGFIAEGEDREAALAEWEQWNDRLHPRHGDLL</sequence>
<reference evidence="1 2" key="1">
    <citation type="submission" date="2019-06" db="EMBL/GenBank/DDBJ databases">
        <title>Sequencing the genomes of 1000 actinobacteria strains.</title>
        <authorList>
            <person name="Klenk H.-P."/>
        </authorList>
    </citation>
    <scope>NUCLEOTIDE SEQUENCE [LARGE SCALE GENOMIC DNA]</scope>
    <source>
        <strain evidence="1 2">DSM 43866</strain>
    </source>
</reference>
<comment type="caution">
    <text evidence="1">The sequence shown here is derived from an EMBL/GenBank/DDBJ whole genome shotgun (WGS) entry which is preliminary data.</text>
</comment>
<dbReference type="EMBL" id="VIWY01000002">
    <property type="protein sequence ID" value="TWG24487.1"/>
    <property type="molecule type" value="Genomic_DNA"/>
</dbReference>
<accession>A0A561WKU2</accession>
<dbReference type="OrthoDB" id="4184983at2"/>
<keyword evidence="2" id="KW-1185">Reference proteome</keyword>
<gene>
    <name evidence="1" type="ORF">FHX34_1021043</name>
</gene>
<evidence type="ECO:0000313" key="1">
    <source>
        <dbReference type="EMBL" id="TWG24487.1"/>
    </source>
</evidence>
<dbReference type="Proteomes" id="UP000320239">
    <property type="component" value="Unassembled WGS sequence"/>
</dbReference>
<name>A0A561WKU2_ACTTI</name>
<protein>
    <submittedName>
        <fullName evidence="1">Uncharacterized protein</fullName>
    </submittedName>
</protein>
<dbReference type="RefSeq" id="WP_122977584.1">
    <property type="nucleotide sequence ID" value="NZ_BOMX01000070.1"/>
</dbReference>
<evidence type="ECO:0000313" key="2">
    <source>
        <dbReference type="Proteomes" id="UP000320239"/>
    </source>
</evidence>
<organism evidence="1 2">
    <name type="scientific">Actinoplanes teichomyceticus</name>
    <dbReference type="NCBI Taxonomy" id="1867"/>
    <lineage>
        <taxon>Bacteria</taxon>
        <taxon>Bacillati</taxon>
        <taxon>Actinomycetota</taxon>
        <taxon>Actinomycetes</taxon>
        <taxon>Micromonosporales</taxon>
        <taxon>Micromonosporaceae</taxon>
        <taxon>Actinoplanes</taxon>
    </lineage>
</organism>
<proteinExistence type="predicted"/>